<evidence type="ECO:0000256" key="5">
    <source>
        <dbReference type="ARBA" id="ARBA00022989"/>
    </source>
</evidence>
<keyword evidence="3" id="KW-1003">Cell membrane</keyword>
<name>A0A164ZRW8_9SYNE</name>
<dbReference type="Proteomes" id="UP000182631">
    <property type="component" value="Unassembled WGS sequence"/>
</dbReference>
<evidence type="ECO:0000259" key="8">
    <source>
        <dbReference type="Pfam" id="PF02687"/>
    </source>
</evidence>
<feature type="transmembrane region" description="Helical" evidence="7">
    <location>
        <begin position="358"/>
        <end position="378"/>
    </location>
</feature>
<dbReference type="InterPro" id="IPR005891">
    <property type="entry name" value="DevC"/>
</dbReference>
<accession>A0A164ZRW8</accession>
<proteinExistence type="predicted"/>
<keyword evidence="6 7" id="KW-0472">Membrane</keyword>
<dbReference type="AlphaFoldDB" id="A0A164ZRW8"/>
<evidence type="ECO:0000256" key="4">
    <source>
        <dbReference type="ARBA" id="ARBA00022692"/>
    </source>
</evidence>
<feature type="transmembrane region" description="Helical" evidence="7">
    <location>
        <begin position="269"/>
        <end position="290"/>
    </location>
</feature>
<dbReference type="GO" id="GO:0005886">
    <property type="term" value="C:plasma membrane"/>
    <property type="evidence" value="ECO:0007669"/>
    <property type="project" value="UniProtKB-SubCell"/>
</dbReference>
<feature type="transmembrane region" description="Helical" evidence="7">
    <location>
        <begin position="21"/>
        <end position="41"/>
    </location>
</feature>
<evidence type="ECO:0000256" key="2">
    <source>
        <dbReference type="ARBA" id="ARBA00022448"/>
    </source>
</evidence>
<evidence type="ECO:0000256" key="6">
    <source>
        <dbReference type="ARBA" id="ARBA00023136"/>
    </source>
</evidence>
<sequence>MRFVWRRRIPLAWCLLTRQPGRLVVALAGICFAGMLMFLQLGFRDALFDASITIYRLFNADVVVVSSTSSSSVSMEPFPQRRLFQAASWPEVESIAPVRWSLLVWKNPETGSPRAIQAVGFDPNDDILNLKSLTEQKKGLQLDQRVLYDRLSRPEFGPVEDWFNAGRTVTAEVQNTQVWVEGLVELGVSFGADGHLLTSNHTFNQLVGSSDGSSTSIELGLIRLVPGADPDAVAAALNKALPDDVQVLTKQEFLDSEQDYWREATSIGFIFNLGAAMGLVVGAVVVYQILFSDVVDHLPEYATLKAMGYSSMDLVMVILQESLLLAGFGYIPAFLAGKGIYGLARGATNLPIVMSSQMAIFVFVMIFVMCIISGLLAMGKIRDADPAEVF</sequence>
<protein>
    <submittedName>
        <fullName evidence="9">DevC-like ABC transporter permease component</fullName>
    </submittedName>
</protein>
<organism evidence="9 10">
    <name type="scientific">Candidatus Synechococcus spongiarum</name>
    <dbReference type="NCBI Taxonomy" id="431041"/>
    <lineage>
        <taxon>Bacteria</taxon>
        <taxon>Bacillati</taxon>
        <taxon>Cyanobacteriota</taxon>
        <taxon>Cyanophyceae</taxon>
        <taxon>Synechococcales</taxon>
        <taxon>Synechococcaceae</taxon>
        <taxon>Synechococcus</taxon>
    </lineage>
</organism>
<dbReference type="EMBL" id="FITM01000124">
    <property type="protein sequence ID" value="SAY39096.1"/>
    <property type="molecule type" value="Genomic_DNA"/>
</dbReference>
<evidence type="ECO:0000256" key="1">
    <source>
        <dbReference type="ARBA" id="ARBA00004651"/>
    </source>
</evidence>
<gene>
    <name evidence="9" type="ORF">FLM9_1141</name>
</gene>
<feature type="domain" description="ABC3 transporter permease C-terminal" evidence="8">
    <location>
        <begin position="275"/>
        <end position="384"/>
    </location>
</feature>
<comment type="subcellular location">
    <subcellularLocation>
        <location evidence="1">Cell membrane</location>
        <topology evidence="1">Multi-pass membrane protein</topology>
    </subcellularLocation>
</comment>
<dbReference type="OrthoDB" id="180999at2"/>
<dbReference type="PIRSF" id="PIRSF031773">
    <property type="entry name" value="DevC"/>
    <property type="match status" value="1"/>
</dbReference>
<feature type="transmembrane region" description="Helical" evidence="7">
    <location>
        <begin position="53"/>
        <end position="73"/>
    </location>
</feature>
<keyword evidence="10" id="KW-1185">Reference proteome</keyword>
<evidence type="ECO:0000256" key="7">
    <source>
        <dbReference type="SAM" id="Phobius"/>
    </source>
</evidence>
<dbReference type="Pfam" id="PF02687">
    <property type="entry name" value="FtsX"/>
    <property type="match status" value="1"/>
</dbReference>
<evidence type="ECO:0000313" key="9">
    <source>
        <dbReference type="EMBL" id="SAY39096.1"/>
    </source>
</evidence>
<keyword evidence="5 7" id="KW-1133">Transmembrane helix</keyword>
<evidence type="ECO:0000313" key="10">
    <source>
        <dbReference type="Proteomes" id="UP000182631"/>
    </source>
</evidence>
<reference evidence="10" key="1">
    <citation type="submission" date="2016-02" db="EMBL/GenBank/DDBJ databases">
        <authorList>
            <person name="liu f."/>
        </authorList>
    </citation>
    <scope>NUCLEOTIDE SEQUENCE [LARGE SCALE GENOMIC DNA]</scope>
</reference>
<dbReference type="NCBIfam" id="TIGR01185">
    <property type="entry name" value="devC"/>
    <property type="match status" value="1"/>
</dbReference>
<keyword evidence="2" id="KW-0813">Transport</keyword>
<feature type="transmembrane region" description="Helical" evidence="7">
    <location>
        <begin position="314"/>
        <end position="337"/>
    </location>
</feature>
<dbReference type="PANTHER" id="PTHR43738">
    <property type="entry name" value="ABC TRANSPORTER, MEMBRANE PROTEIN"/>
    <property type="match status" value="1"/>
</dbReference>
<dbReference type="RefSeq" id="WP_074457590.1">
    <property type="nucleotide sequence ID" value="NZ_FITM01000124.1"/>
</dbReference>
<evidence type="ECO:0000256" key="3">
    <source>
        <dbReference type="ARBA" id="ARBA00022475"/>
    </source>
</evidence>
<dbReference type="InterPro" id="IPR051125">
    <property type="entry name" value="ABC-4/HrtB_transporter"/>
</dbReference>
<dbReference type="PANTHER" id="PTHR43738:SF1">
    <property type="entry name" value="HEMIN TRANSPORT SYSTEM PERMEASE PROTEIN HRTB-RELATED"/>
    <property type="match status" value="1"/>
</dbReference>
<dbReference type="InterPro" id="IPR003838">
    <property type="entry name" value="ABC3_permease_C"/>
</dbReference>
<keyword evidence="4 7" id="KW-0812">Transmembrane</keyword>